<name>A0A0B0IGD7_9BACI</name>
<dbReference type="eggNOG" id="COG5513">
    <property type="taxonomic scope" value="Bacteria"/>
</dbReference>
<evidence type="ECO:0000313" key="3">
    <source>
        <dbReference type="Proteomes" id="UP000030832"/>
    </source>
</evidence>
<reference evidence="2 3" key="1">
    <citation type="submission" date="2014-09" db="EMBL/GenBank/DDBJ databases">
        <title>Genome sequencing and annotation of Bacillus Okhensis strain Kh10-101T.</title>
        <authorList>
            <person name="Prakash J.S."/>
        </authorList>
    </citation>
    <scope>NUCLEOTIDE SEQUENCE [LARGE SCALE GENOMIC DNA]</scope>
    <source>
        <strain evidence="3">Kh10-101T</strain>
    </source>
</reference>
<dbReference type="AlphaFoldDB" id="A0A0B0IGD7"/>
<gene>
    <name evidence="2" type="ORF">LQ50_17065</name>
</gene>
<dbReference type="InterPro" id="IPR021729">
    <property type="entry name" value="DUF3298"/>
</dbReference>
<dbReference type="Pfam" id="PF14903">
    <property type="entry name" value="WG_beta_rep"/>
    <property type="match status" value="3"/>
</dbReference>
<feature type="domain" description="DUF3298" evidence="1">
    <location>
        <begin position="480"/>
        <end position="552"/>
    </location>
</feature>
<dbReference type="Gene3D" id="3.30.565.40">
    <property type="entry name" value="Fervidobacterium nodosum Rt17-B1 like"/>
    <property type="match status" value="1"/>
</dbReference>
<dbReference type="PANTHER" id="PTHR37841:SF1">
    <property type="entry name" value="DUF3298 DOMAIN-CONTAINING PROTEIN"/>
    <property type="match status" value="1"/>
</dbReference>
<dbReference type="InterPro" id="IPR037126">
    <property type="entry name" value="PdaC/RsiV-like_sf"/>
</dbReference>
<evidence type="ECO:0000259" key="1">
    <source>
        <dbReference type="Pfam" id="PF11738"/>
    </source>
</evidence>
<proteinExistence type="predicted"/>
<dbReference type="InterPro" id="IPR032774">
    <property type="entry name" value="WG_beta_rep"/>
</dbReference>
<dbReference type="Proteomes" id="UP000030832">
    <property type="component" value="Unassembled WGS sequence"/>
</dbReference>
<dbReference type="OrthoDB" id="5637at2"/>
<keyword evidence="3" id="KW-1185">Reference proteome</keyword>
<dbReference type="Pfam" id="PF11738">
    <property type="entry name" value="DUF3298"/>
    <property type="match status" value="1"/>
</dbReference>
<accession>A0A0B0IGD7</accession>
<organism evidence="2 3">
    <name type="scientific">Halalkalibacter okhensis</name>
    <dbReference type="NCBI Taxonomy" id="333138"/>
    <lineage>
        <taxon>Bacteria</taxon>
        <taxon>Bacillati</taxon>
        <taxon>Bacillota</taxon>
        <taxon>Bacilli</taxon>
        <taxon>Bacillales</taxon>
        <taxon>Bacillaceae</taxon>
        <taxon>Halalkalibacter</taxon>
    </lineage>
</organism>
<dbReference type="SUPFAM" id="SSF69360">
    <property type="entry name" value="Cell wall binding repeat"/>
    <property type="match status" value="1"/>
</dbReference>
<evidence type="ECO:0000313" key="2">
    <source>
        <dbReference type="EMBL" id="KHF39139.1"/>
    </source>
</evidence>
<protein>
    <recommendedName>
        <fullName evidence="1">DUF3298 domain-containing protein</fullName>
    </recommendedName>
</protein>
<dbReference type="PANTHER" id="PTHR37841">
    <property type="entry name" value="GLR2918 PROTEIN"/>
    <property type="match status" value="1"/>
</dbReference>
<dbReference type="STRING" id="333138.LQ50_17065"/>
<sequence>MRTTPTASRLLPAYIHTKDGKKWGYININGQFIIEPQFDEANEFQMNGLAIVSLNNQYGLLDQTGQFFIPPIYDSILPFTDGRAIITDHEGYKVINEGGHVLTKKAYELIMPYVNQRAVFADTSNNQYRYGYLDELGKERIPAQFEIAYDFKDGKALVKIKENEFALIQLSGEVAHSFPYASMMGYSEGLIAFSQAFGDKWGYVDEQGKVVIPPQYTYASPFKDGRAVINLSEGIDNQYGLIDKNATLLLSPIYNDMISLGEQRVAIGKARDDKQPFVGSTYGIATTAGGILTDFLYDSVGEYQDGLSPVTAGQYTFFIDLSGRRAQTLPVISGVGTVRLIDDRIEANVDHSLSYYNRAGQIIYQPNTSYPLNDQYRIHIEKYQPNKDYLVYYPRIEGMTNTEAEKQVNDELQQKSKVVPVPPTQIDYEYVGNFSVSFFQKSLLILKLEGYDYRFGAAHGMPYQVHVPIDLNTGTIYELKDLFKQDSHYVKVISESIEKQIQKDPQSYFPDQYKGIQPDQPFYIDNDSLFIYFEPYEIAAYAVGFPTFMIPFTEIMAIIDVDGAFWRAFRG</sequence>
<dbReference type="EMBL" id="JRJU01000023">
    <property type="protein sequence ID" value="KHF39139.1"/>
    <property type="molecule type" value="Genomic_DNA"/>
</dbReference>
<dbReference type="Gene3D" id="3.90.640.20">
    <property type="entry name" value="Heat-shock cognate protein, ATPase"/>
    <property type="match status" value="1"/>
</dbReference>
<comment type="caution">
    <text evidence="2">The sequence shown here is derived from an EMBL/GenBank/DDBJ whole genome shotgun (WGS) entry which is preliminary data.</text>
</comment>
<dbReference type="eggNOG" id="COG5263">
    <property type="taxonomic scope" value="Bacteria"/>
</dbReference>